<dbReference type="Pfam" id="PF03807">
    <property type="entry name" value="F420_oxidored"/>
    <property type="match status" value="1"/>
</dbReference>
<organism evidence="3 4">
    <name type="scientific">Spirosoma soli</name>
    <dbReference type="NCBI Taxonomy" id="1770529"/>
    <lineage>
        <taxon>Bacteria</taxon>
        <taxon>Pseudomonadati</taxon>
        <taxon>Bacteroidota</taxon>
        <taxon>Cytophagia</taxon>
        <taxon>Cytophagales</taxon>
        <taxon>Cytophagaceae</taxon>
        <taxon>Spirosoma</taxon>
    </lineage>
</organism>
<dbReference type="InterPro" id="IPR051267">
    <property type="entry name" value="STEAP_metalloreductase"/>
</dbReference>
<dbReference type="RefSeq" id="WP_381523353.1">
    <property type="nucleotide sequence ID" value="NZ_JBHULN010000007.1"/>
</dbReference>
<dbReference type="PANTHER" id="PTHR14239">
    <property type="entry name" value="DUDULIN-RELATED"/>
    <property type="match status" value="1"/>
</dbReference>
<dbReference type="InterPro" id="IPR028939">
    <property type="entry name" value="P5C_Rdtase_cat_N"/>
</dbReference>
<reference evidence="4" key="1">
    <citation type="journal article" date="2019" name="Int. J. Syst. Evol. Microbiol.">
        <title>The Global Catalogue of Microorganisms (GCM) 10K type strain sequencing project: providing services to taxonomists for standard genome sequencing and annotation.</title>
        <authorList>
            <consortium name="The Broad Institute Genomics Platform"/>
            <consortium name="The Broad Institute Genome Sequencing Center for Infectious Disease"/>
            <person name="Wu L."/>
            <person name="Ma J."/>
        </authorList>
    </citation>
    <scope>NUCLEOTIDE SEQUENCE [LARGE SCALE GENOMIC DNA]</scope>
    <source>
        <strain evidence="4">KCTC 42805</strain>
    </source>
</reference>
<comment type="caution">
    <text evidence="3">The sequence shown here is derived from an EMBL/GenBank/DDBJ whole genome shotgun (WGS) entry which is preliminary data.</text>
</comment>
<dbReference type="Proteomes" id="UP001597469">
    <property type="component" value="Unassembled WGS sequence"/>
</dbReference>
<dbReference type="InterPro" id="IPR036291">
    <property type="entry name" value="NAD(P)-bd_dom_sf"/>
</dbReference>
<proteinExistence type="predicted"/>
<dbReference type="Gene3D" id="3.40.50.720">
    <property type="entry name" value="NAD(P)-binding Rossmann-like Domain"/>
    <property type="match status" value="1"/>
</dbReference>
<evidence type="ECO:0000313" key="3">
    <source>
        <dbReference type="EMBL" id="MFD2571637.1"/>
    </source>
</evidence>
<evidence type="ECO:0000259" key="2">
    <source>
        <dbReference type="Pfam" id="PF03807"/>
    </source>
</evidence>
<sequence>MKIGIIGAGGIGQAFASQVAKAGYEVIISNSREPSSLTEVVNRLGGNVTAGTVKQAAQADVIFLAIPWNSLNTVMTSVPSWEGKIIIDPTNPILPGFRLANLNGKTSSEVVADQAPGARVVKAFNTLTPHVLGAEPNQAGGKRVIFYSGNDTPANEIVGAIIERIGFAGVHLGRLAEGGKLQQFPGGPLPTLNLIRIG</sequence>
<dbReference type="SUPFAM" id="SSF51735">
    <property type="entry name" value="NAD(P)-binding Rossmann-fold domains"/>
    <property type="match status" value="1"/>
</dbReference>
<keyword evidence="4" id="KW-1185">Reference proteome</keyword>
<name>A0ABW5M4X8_9BACT</name>
<dbReference type="EMBL" id="JBHULN010000007">
    <property type="protein sequence ID" value="MFD2571637.1"/>
    <property type="molecule type" value="Genomic_DNA"/>
</dbReference>
<keyword evidence="1" id="KW-0560">Oxidoreductase</keyword>
<protein>
    <submittedName>
        <fullName evidence="3">NADPH-dependent F420 reductase</fullName>
    </submittedName>
</protein>
<accession>A0ABW5M4X8</accession>
<evidence type="ECO:0000256" key="1">
    <source>
        <dbReference type="ARBA" id="ARBA00023002"/>
    </source>
</evidence>
<dbReference type="PANTHER" id="PTHR14239:SF10">
    <property type="entry name" value="REDUCTASE"/>
    <property type="match status" value="1"/>
</dbReference>
<gene>
    <name evidence="3" type="ORF">ACFSUS_13415</name>
</gene>
<feature type="domain" description="Pyrroline-5-carboxylate reductase catalytic N-terminal" evidence="2">
    <location>
        <begin position="2"/>
        <end position="92"/>
    </location>
</feature>
<evidence type="ECO:0000313" key="4">
    <source>
        <dbReference type="Proteomes" id="UP001597469"/>
    </source>
</evidence>